<dbReference type="eggNOG" id="ENOG502SJK3">
    <property type="taxonomic scope" value="Eukaryota"/>
</dbReference>
<dbReference type="GeneID" id="25980753"/>
<dbReference type="STRING" id="655863.F0XNS3"/>
<dbReference type="OrthoDB" id="5419219at2759"/>
<dbReference type="InParanoid" id="F0XNS3"/>
<keyword evidence="4" id="KW-1185">Reference proteome</keyword>
<organism evidence="4">
    <name type="scientific">Grosmannia clavigera (strain kw1407 / UAMH 11150)</name>
    <name type="common">Blue stain fungus</name>
    <name type="synonym">Graphiocladiella clavigera</name>
    <dbReference type="NCBI Taxonomy" id="655863"/>
    <lineage>
        <taxon>Eukaryota</taxon>
        <taxon>Fungi</taxon>
        <taxon>Dikarya</taxon>
        <taxon>Ascomycota</taxon>
        <taxon>Pezizomycotina</taxon>
        <taxon>Sordariomycetes</taxon>
        <taxon>Sordariomycetidae</taxon>
        <taxon>Ophiostomatales</taxon>
        <taxon>Ophiostomataceae</taxon>
        <taxon>Leptographium</taxon>
    </lineage>
</organism>
<evidence type="ECO:0000313" key="3">
    <source>
        <dbReference type="EMBL" id="EFX00229.1"/>
    </source>
</evidence>
<reference evidence="3 4" key="1">
    <citation type="journal article" date="2011" name="Proc. Natl. Acad. Sci. U.S.A.">
        <title>Genome and transcriptome analyses of the mountain pine beetle-fungal symbiont Grosmannia clavigera, a lodgepole pine pathogen.</title>
        <authorList>
            <person name="DiGuistini S."/>
            <person name="Wang Y."/>
            <person name="Liao N.Y."/>
            <person name="Taylor G."/>
            <person name="Tanguay P."/>
            <person name="Feau N."/>
            <person name="Henrissat B."/>
            <person name="Chan S.K."/>
            <person name="Hesse-Orce U."/>
            <person name="Alamouti S.M."/>
            <person name="Tsui C.K.M."/>
            <person name="Docking R.T."/>
            <person name="Levasseur A."/>
            <person name="Haridas S."/>
            <person name="Robertson G."/>
            <person name="Birol I."/>
            <person name="Holt R.A."/>
            <person name="Marra M.A."/>
            <person name="Hamelin R.C."/>
            <person name="Hirst M."/>
            <person name="Jones S.J.M."/>
            <person name="Bohlmann J."/>
            <person name="Breuil C."/>
        </authorList>
    </citation>
    <scope>NUCLEOTIDE SEQUENCE [LARGE SCALE GENOMIC DNA]</scope>
    <source>
        <strain evidence="4">kw1407 / UAMH 11150</strain>
    </source>
</reference>
<dbReference type="HOGENOM" id="CLU_778567_0_0_1"/>
<dbReference type="EMBL" id="GL629801">
    <property type="protein sequence ID" value="EFX00229.1"/>
    <property type="molecule type" value="Genomic_DNA"/>
</dbReference>
<evidence type="ECO:0000313" key="4">
    <source>
        <dbReference type="Proteomes" id="UP000007796"/>
    </source>
</evidence>
<keyword evidence="2" id="KW-1133">Transmembrane helix</keyword>
<feature type="region of interest" description="Disordered" evidence="1">
    <location>
        <begin position="1"/>
        <end position="31"/>
    </location>
</feature>
<keyword evidence="2" id="KW-0472">Membrane</keyword>
<evidence type="ECO:0000256" key="2">
    <source>
        <dbReference type="SAM" id="Phobius"/>
    </source>
</evidence>
<feature type="transmembrane region" description="Helical" evidence="2">
    <location>
        <begin position="205"/>
        <end position="222"/>
    </location>
</feature>
<name>F0XNS3_GROCL</name>
<dbReference type="Proteomes" id="UP000007796">
    <property type="component" value="Unassembled WGS sequence"/>
</dbReference>
<feature type="transmembrane region" description="Helical" evidence="2">
    <location>
        <begin position="171"/>
        <end position="193"/>
    </location>
</feature>
<dbReference type="RefSeq" id="XP_014169711.1">
    <property type="nucleotide sequence ID" value="XM_014314236.1"/>
</dbReference>
<protein>
    <submittedName>
        <fullName evidence="3">Uncharacterized protein</fullName>
    </submittedName>
</protein>
<sequence>MTGFHNVRAKKPRVSKVEQAEDDHDDIDKKPFKPMEIDIATGLKKLRDHKSFWTEDGIELKDLAKFDDLGPYEIDEDTEMVMWQIELKRLAQAAEQANAPTLEGDPKLFGHADQGGYNRLHTLVWALDLANILKTKRRQNYDDTNQKYEQALEQVGEWTIDRNCNTITSVWYSYAVLGLVGLLIMGGLGLMALGQRITGVDPSNLTVLLWTAAGFIMVYLKSRHVENWPWRDFMQGQVVCHSISEVVSVTKIDPQILIAVLMRNETRMHLEKSGPFEMLFECRDTKGFSIDVPPLVTTAMAGGRIFVRVDSDKGPALVSIAVTTQDNYMSVPVHGSTETALICRAILPSLPVAACD</sequence>
<gene>
    <name evidence="3" type="ORF">CMQ_7231</name>
</gene>
<keyword evidence="2" id="KW-0812">Transmembrane</keyword>
<evidence type="ECO:0000256" key="1">
    <source>
        <dbReference type="SAM" id="MobiDB-lite"/>
    </source>
</evidence>
<accession>F0XNS3</accession>
<proteinExistence type="predicted"/>
<dbReference type="AlphaFoldDB" id="F0XNS3"/>